<keyword evidence="3" id="KW-1185">Reference proteome</keyword>
<accession>A0A1G9S6N9</accession>
<sequence length="57" mass="5804">MISGAPDGVRSPRRGGGSVRATAFDRTVRVRDSGPAGNRVLTTVASGAWPALPAQAQ</sequence>
<dbReference type="AlphaFoldDB" id="A0A1G9S6N9"/>
<name>A0A1G9S6N9_9ACTN</name>
<dbReference type="Proteomes" id="UP000199063">
    <property type="component" value="Unassembled WGS sequence"/>
</dbReference>
<proteinExistence type="predicted"/>
<feature type="region of interest" description="Disordered" evidence="1">
    <location>
        <begin position="1"/>
        <end position="39"/>
    </location>
</feature>
<organism evidence="2 3">
    <name type="scientific">Streptomyces wuyuanensis</name>
    <dbReference type="NCBI Taxonomy" id="1196353"/>
    <lineage>
        <taxon>Bacteria</taxon>
        <taxon>Bacillati</taxon>
        <taxon>Actinomycetota</taxon>
        <taxon>Actinomycetes</taxon>
        <taxon>Kitasatosporales</taxon>
        <taxon>Streptomycetaceae</taxon>
        <taxon>Streptomyces</taxon>
    </lineage>
</organism>
<protein>
    <submittedName>
        <fullName evidence="2">Uncharacterized protein</fullName>
    </submittedName>
</protein>
<dbReference type="EMBL" id="FNHI01000006">
    <property type="protein sequence ID" value="SDM31173.1"/>
    <property type="molecule type" value="Genomic_DNA"/>
</dbReference>
<evidence type="ECO:0000313" key="3">
    <source>
        <dbReference type="Proteomes" id="UP000199063"/>
    </source>
</evidence>
<evidence type="ECO:0000256" key="1">
    <source>
        <dbReference type="SAM" id="MobiDB-lite"/>
    </source>
</evidence>
<reference evidence="3" key="1">
    <citation type="submission" date="2016-10" db="EMBL/GenBank/DDBJ databases">
        <authorList>
            <person name="Varghese N."/>
            <person name="Submissions S."/>
        </authorList>
    </citation>
    <scope>NUCLEOTIDE SEQUENCE [LARGE SCALE GENOMIC DNA]</scope>
    <source>
        <strain evidence="3">CGMCC 4.7042</strain>
    </source>
</reference>
<evidence type="ECO:0000313" key="2">
    <source>
        <dbReference type="EMBL" id="SDM31173.1"/>
    </source>
</evidence>
<gene>
    <name evidence="2" type="ORF">SAMN05444921_106216</name>
</gene>